<comment type="caution">
    <text evidence="1">The sequence shown here is derived from an EMBL/GenBank/DDBJ whole genome shotgun (WGS) entry which is preliminary data.</text>
</comment>
<reference evidence="1" key="1">
    <citation type="submission" date="2023-03" db="EMBL/GenBank/DDBJ databases">
        <title>Massive genome expansion in bonnet fungi (Mycena s.s.) driven by repeated elements and novel gene families across ecological guilds.</title>
        <authorList>
            <consortium name="Lawrence Berkeley National Laboratory"/>
            <person name="Harder C.B."/>
            <person name="Miyauchi S."/>
            <person name="Viragh M."/>
            <person name="Kuo A."/>
            <person name="Thoen E."/>
            <person name="Andreopoulos B."/>
            <person name="Lu D."/>
            <person name="Skrede I."/>
            <person name="Drula E."/>
            <person name="Henrissat B."/>
            <person name="Morin E."/>
            <person name="Kohler A."/>
            <person name="Barry K."/>
            <person name="LaButti K."/>
            <person name="Morin E."/>
            <person name="Salamov A."/>
            <person name="Lipzen A."/>
            <person name="Mereny Z."/>
            <person name="Hegedus B."/>
            <person name="Baldrian P."/>
            <person name="Stursova M."/>
            <person name="Weitz H."/>
            <person name="Taylor A."/>
            <person name="Grigoriev I.V."/>
            <person name="Nagy L.G."/>
            <person name="Martin F."/>
            <person name="Kauserud H."/>
        </authorList>
    </citation>
    <scope>NUCLEOTIDE SEQUENCE</scope>
    <source>
        <strain evidence="1">9284</strain>
    </source>
</reference>
<dbReference type="EMBL" id="JARKIF010000124">
    <property type="protein sequence ID" value="KAJ7603803.1"/>
    <property type="molecule type" value="Genomic_DNA"/>
</dbReference>
<keyword evidence="2" id="KW-1185">Reference proteome</keyword>
<organism evidence="1 2">
    <name type="scientific">Roridomyces roridus</name>
    <dbReference type="NCBI Taxonomy" id="1738132"/>
    <lineage>
        <taxon>Eukaryota</taxon>
        <taxon>Fungi</taxon>
        <taxon>Dikarya</taxon>
        <taxon>Basidiomycota</taxon>
        <taxon>Agaricomycotina</taxon>
        <taxon>Agaricomycetes</taxon>
        <taxon>Agaricomycetidae</taxon>
        <taxon>Agaricales</taxon>
        <taxon>Marasmiineae</taxon>
        <taxon>Mycenaceae</taxon>
        <taxon>Roridomyces</taxon>
    </lineage>
</organism>
<evidence type="ECO:0000313" key="1">
    <source>
        <dbReference type="EMBL" id="KAJ7603803.1"/>
    </source>
</evidence>
<name>A0AAD7F8T1_9AGAR</name>
<protein>
    <recommendedName>
        <fullName evidence="3">F-box domain-containing protein</fullName>
    </recommendedName>
</protein>
<accession>A0AAD7F8T1</accession>
<dbReference type="Proteomes" id="UP001221142">
    <property type="component" value="Unassembled WGS sequence"/>
</dbReference>
<dbReference type="SUPFAM" id="SSF52047">
    <property type="entry name" value="RNI-like"/>
    <property type="match status" value="1"/>
</dbReference>
<evidence type="ECO:0008006" key="3">
    <source>
        <dbReference type="Google" id="ProtNLM"/>
    </source>
</evidence>
<dbReference type="AlphaFoldDB" id="A0AAD7F8T1"/>
<evidence type="ECO:0000313" key="2">
    <source>
        <dbReference type="Proteomes" id="UP001221142"/>
    </source>
</evidence>
<dbReference type="Gene3D" id="3.80.10.10">
    <property type="entry name" value="Ribonuclease Inhibitor"/>
    <property type="match status" value="1"/>
</dbReference>
<sequence>MPSVVVDLCSKSSAELLRLYLERSAPCDIEITLRAMDDLPVPKGLQYLSPHIARIARLTIVVRTHQALDTILASFRNVAMPSLENLDIESHRDIDLLDMSPLNSPNITSLKMTRCTPAFPPPQWMVALTHLHLKNNPYPVRETSDIFRFMTTQLPSLIYLYLDLTKGAFGSGNGIVYQSLAHVELVFHESETNALFNQLASFDTPHLTHLSLHHIHGDQFSCLLDSTQPASRLTFPAVTSLTLANLDGRDCHCEAVADFGDD</sequence>
<proteinExistence type="predicted"/>
<dbReference type="InterPro" id="IPR032675">
    <property type="entry name" value="LRR_dom_sf"/>
</dbReference>
<gene>
    <name evidence="1" type="ORF">FB45DRAFT_1044472</name>
</gene>